<accession>J0PLK9</accession>
<gene>
    <name evidence="1" type="ORF">HPHPP2_0224</name>
</gene>
<evidence type="ECO:0000313" key="2">
    <source>
        <dbReference type="Proteomes" id="UP000004326"/>
    </source>
</evidence>
<comment type="caution">
    <text evidence="1">The sequence shown here is derived from an EMBL/GenBank/DDBJ whole genome shotgun (WGS) entry which is preliminary data.</text>
</comment>
<dbReference type="EMBL" id="AKPJ01000001">
    <property type="protein sequence ID" value="EJB99517.1"/>
    <property type="molecule type" value="Genomic_DNA"/>
</dbReference>
<dbReference type="Proteomes" id="UP000004326">
    <property type="component" value="Unassembled WGS sequence"/>
</dbReference>
<dbReference type="PATRIC" id="fig|992073.3.peg.216"/>
<evidence type="ECO:0000313" key="1">
    <source>
        <dbReference type="EMBL" id="EJB99517.1"/>
    </source>
</evidence>
<protein>
    <submittedName>
        <fullName evidence="1">Uncharacterized protein</fullName>
    </submittedName>
</protein>
<name>J0PLK9_HELPX</name>
<proteinExistence type="predicted"/>
<dbReference type="AlphaFoldDB" id="J0PLK9"/>
<organism evidence="1 2">
    <name type="scientific">Helicobacter pylori Hp P-2</name>
    <dbReference type="NCBI Taxonomy" id="992073"/>
    <lineage>
        <taxon>Bacteria</taxon>
        <taxon>Pseudomonadati</taxon>
        <taxon>Campylobacterota</taxon>
        <taxon>Epsilonproteobacteria</taxon>
        <taxon>Campylobacterales</taxon>
        <taxon>Helicobacteraceae</taxon>
        <taxon>Helicobacter</taxon>
    </lineage>
</organism>
<sequence length="41" mass="4807">MALVSLKNSKEKWLAYLFEVGGLSLNKSLKHSFFRLLAFYR</sequence>
<reference evidence="1 2" key="1">
    <citation type="journal article" date="2013" name="Pathog. Dis.">
        <title>Genome sequences of 65 Helicobacter pylori strains isolated from asymptomatic individuals and patients with gastric cancer, peptic ulcer disease, or gastritis.</title>
        <authorList>
            <person name="Blanchard T.G."/>
            <person name="Czinn S.J."/>
            <person name="Correa P."/>
            <person name="Nakazawa T."/>
            <person name="Keelan M."/>
            <person name="Morningstar L."/>
            <person name="Santana-Cruz I."/>
            <person name="Maroo A."/>
            <person name="McCracken C."/>
            <person name="Shefchek K."/>
            <person name="Daugherty S."/>
            <person name="Song Y."/>
            <person name="Fraser C.M."/>
            <person name="Fricke W.F."/>
        </authorList>
    </citation>
    <scope>NUCLEOTIDE SEQUENCE [LARGE SCALE GENOMIC DNA]</scope>
    <source>
        <strain evidence="1 2">Hp P-2</strain>
    </source>
</reference>